<evidence type="ECO:0000256" key="5">
    <source>
        <dbReference type="PIRSR" id="PIRSR001434-2"/>
    </source>
</evidence>
<dbReference type="EC" id="2.5.1.49" evidence="7"/>
<dbReference type="KEGG" id="kra:Krad_1344"/>
<dbReference type="GO" id="GO:0004124">
    <property type="term" value="F:cysteine synthase activity"/>
    <property type="evidence" value="ECO:0007669"/>
    <property type="project" value="TreeGrafter"/>
</dbReference>
<keyword evidence="4 5" id="KW-0663">Pyridoxal phosphate</keyword>
<gene>
    <name evidence="7" type="ordered locus">Krad_1344</name>
</gene>
<dbReference type="RefSeq" id="WP_012084305.1">
    <property type="nucleotide sequence ID" value="NC_009664.2"/>
</dbReference>
<evidence type="ECO:0000256" key="1">
    <source>
        <dbReference type="ARBA" id="ARBA00001933"/>
    </source>
</evidence>
<dbReference type="eggNOG" id="COG2873">
    <property type="taxonomic scope" value="Bacteria"/>
</dbReference>
<dbReference type="Gene3D" id="3.40.640.10">
    <property type="entry name" value="Type I PLP-dependent aspartate aminotransferase-like (Major domain)"/>
    <property type="match status" value="1"/>
</dbReference>
<feature type="modified residue" description="N6-(pyridoxal phosphate)lysine" evidence="5">
    <location>
        <position position="212"/>
    </location>
</feature>
<dbReference type="PANTHER" id="PTHR43797">
    <property type="entry name" value="HOMOCYSTEINE/CYSTEINE SYNTHASE"/>
    <property type="match status" value="1"/>
</dbReference>
<dbReference type="PIRSF" id="PIRSF001434">
    <property type="entry name" value="CGS"/>
    <property type="match status" value="1"/>
</dbReference>
<evidence type="ECO:0000313" key="8">
    <source>
        <dbReference type="Proteomes" id="UP000001116"/>
    </source>
</evidence>
<protein>
    <submittedName>
        <fullName evidence="7">O-acetylhomoserine aminocarboxypropyltransferase</fullName>
        <ecNumber evidence="7">2.5.1.49</ecNumber>
    </submittedName>
</protein>
<comment type="similarity">
    <text evidence="2 6">Belongs to the trans-sulfuration enzymes family.</text>
</comment>
<keyword evidence="3 7" id="KW-0808">Transferase</keyword>
<proteinExistence type="inferred from homology"/>
<dbReference type="InterPro" id="IPR015424">
    <property type="entry name" value="PyrdxlP-dep_Trfase"/>
</dbReference>
<dbReference type="GO" id="GO:0019346">
    <property type="term" value="P:transsulfuration"/>
    <property type="evidence" value="ECO:0007669"/>
    <property type="project" value="InterPro"/>
</dbReference>
<dbReference type="InterPro" id="IPR015422">
    <property type="entry name" value="PyrdxlP-dep_Trfase_small"/>
</dbReference>
<dbReference type="GO" id="GO:0006535">
    <property type="term" value="P:cysteine biosynthetic process from serine"/>
    <property type="evidence" value="ECO:0007669"/>
    <property type="project" value="TreeGrafter"/>
</dbReference>
<dbReference type="Gene3D" id="3.90.1150.10">
    <property type="entry name" value="Aspartate Aminotransferase, domain 1"/>
    <property type="match status" value="1"/>
</dbReference>
<dbReference type="PANTHER" id="PTHR43797:SF2">
    <property type="entry name" value="HOMOCYSTEINE_CYSTEINE SYNTHASE"/>
    <property type="match status" value="1"/>
</dbReference>
<sequence length="441" mass="46096">MTHVPFPHGFATQQVHAGSGPDPATGARITPVHLTAGFVFDDFEQARARFAGEDDGYVYTRTGNPTTAALETRLATLEGGTDALVVGTGQAAITVALLGILGAGDHVVAAGDLYEGSRGLLLDNFGRLGISVDFVPDTGDPAAWEARVRPDTRAFFAESIANPKAVVLDVPAVAAVAHRHGIPLVVDNTFATPYLLRPLEHGADVVVHSASKFLAGHGAALGGAVVTGPTTREAFDWSGFGHLTAPAGVLGGISWVERFGPRRAYVEHTRAVVASRLGPTISPFNAFLVQQGLETLSLRVARQSATALELARWLQARPEVASVDHAGLASHASHDVAARLLPRGSGAVFSFTLEGGRPAAQRFVDAVRLFTRMTHVGDVRSLVIHPASTTHAHRSEGERLAAGIWPGLVRLSIGLEEPEDLLADLLPALAAAVPAPTPAGV</sequence>
<evidence type="ECO:0000313" key="7">
    <source>
        <dbReference type="EMBL" id="ABS02832.1"/>
    </source>
</evidence>
<evidence type="ECO:0000256" key="6">
    <source>
        <dbReference type="RuleBase" id="RU362118"/>
    </source>
</evidence>
<keyword evidence="8" id="KW-1185">Reference proteome</keyword>
<comment type="cofactor">
    <cofactor evidence="1 6">
        <name>pyridoxal 5'-phosphate</name>
        <dbReference type="ChEBI" id="CHEBI:597326"/>
    </cofactor>
</comment>
<dbReference type="EMBL" id="CP000750">
    <property type="protein sequence ID" value="ABS02832.1"/>
    <property type="molecule type" value="Genomic_DNA"/>
</dbReference>
<evidence type="ECO:0000256" key="4">
    <source>
        <dbReference type="ARBA" id="ARBA00022898"/>
    </source>
</evidence>
<dbReference type="SUPFAM" id="SSF53383">
    <property type="entry name" value="PLP-dependent transferases"/>
    <property type="match status" value="1"/>
</dbReference>
<accession>A6W7P3</accession>
<evidence type="ECO:0000256" key="2">
    <source>
        <dbReference type="ARBA" id="ARBA00009077"/>
    </source>
</evidence>
<dbReference type="AlphaFoldDB" id="A6W7P3"/>
<organism evidence="7 8">
    <name type="scientific">Kineococcus radiotolerans (strain ATCC BAA-149 / DSM 14245 / SRS30216)</name>
    <dbReference type="NCBI Taxonomy" id="266940"/>
    <lineage>
        <taxon>Bacteria</taxon>
        <taxon>Bacillati</taxon>
        <taxon>Actinomycetota</taxon>
        <taxon>Actinomycetes</taxon>
        <taxon>Kineosporiales</taxon>
        <taxon>Kineosporiaceae</taxon>
        <taxon>Kineococcus</taxon>
    </lineage>
</organism>
<name>A6W7P3_KINRD</name>
<dbReference type="InterPro" id="IPR015421">
    <property type="entry name" value="PyrdxlP-dep_Trfase_major"/>
</dbReference>
<reference evidence="8" key="1">
    <citation type="journal article" date="2008" name="PLoS ONE">
        <title>Survival in nuclear waste, extreme resistance, and potential applications gleaned from the genome sequence of Kineococcus radiotolerans SRS30216.</title>
        <authorList>
            <person name="Bagwell C.E."/>
            <person name="Bhat S."/>
            <person name="Hawkins G.M."/>
            <person name="Smith B.W."/>
            <person name="Biswas T."/>
            <person name="Hoover T.R."/>
            <person name="Saunders E."/>
            <person name="Han C.S."/>
            <person name="Tsodikov O.V."/>
            <person name="Shimkets L.J."/>
        </authorList>
    </citation>
    <scope>NUCLEOTIDE SEQUENCE [LARGE SCALE GENOMIC DNA]</scope>
    <source>
        <strain evidence="8">ATCC BAA-149 / DSM 14245 / SRS30216</strain>
    </source>
</reference>
<dbReference type="GO" id="GO:0005737">
    <property type="term" value="C:cytoplasm"/>
    <property type="evidence" value="ECO:0007669"/>
    <property type="project" value="TreeGrafter"/>
</dbReference>
<dbReference type="Pfam" id="PF01053">
    <property type="entry name" value="Cys_Met_Meta_PP"/>
    <property type="match status" value="1"/>
</dbReference>
<dbReference type="GO" id="GO:0003961">
    <property type="term" value="F:O-acetylhomoserine aminocarboxypropyltransferase activity"/>
    <property type="evidence" value="ECO:0007669"/>
    <property type="project" value="UniProtKB-EC"/>
</dbReference>
<dbReference type="HOGENOM" id="CLU_018986_4_0_11"/>
<dbReference type="InterPro" id="IPR006235">
    <property type="entry name" value="OAc-hSer/O-AcSer_sulfhydrylase"/>
</dbReference>
<dbReference type="GO" id="GO:0030170">
    <property type="term" value="F:pyridoxal phosphate binding"/>
    <property type="evidence" value="ECO:0007669"/>
    <property type="project" value="InterPro"/>
</dbReference>
<dbReference type="OrthoDB" id="9780685at2"/>
<dbReference type="STRING" id="266940.Krad_1344"/>
<dbReference type="CDD" id="cd00614">
    <property type="entry name" value="CGS_like"/>
    <property type="match status" value="1"/>
</dbReference>
<dbReference type="GO" id="GO:0071269">
    <property type="term" value="P:L-homocysteine biosynthetic process"/>
    <property type="evidence" value="ECO:0007669"/>
    <property type="project" value="TreeGrafter"/>
</dbReference>
<dbReference type="InterPro" id="IPR000277">
    <property type="entry name" value="Cys/Met-Metab_PyrdxlP-dep_enz"/>
</dbReference>
<dbReference type="Proteomes" id="UP000001116">
    <property type="component" value="Chromosome"/>
</dbReference>
<evidence type="ECO:0000256" key="3">
    <source>
        <dbReference type="ARBA" id="ARBA00022679"/>
    </source>
</evidence>